<dbReference type="AlphaFoldDB" id="A0A1G7HCY4"/>
<dbReference type="SUPFAM" id="SSF55874">
    <property type="entry name" value="ATPase domain of HSP90 chaperone/DNA topoisomerase II/histidine kinase"/>
    <property type="match status" value="1"/>
</dbReference>
<gene>
    <name evidence="4" type="ORF">SAMN05660662_0529</name>
</gene>
<dbReference type="CDD" id="cd16936">
    <property type="entry name" value="HATPase_RsbW-like"/>
    <property type="match status" value="1"/>
</dbReference>
<evidence type="ECO:0000259" key="3">
    <source>
        <dbReference type="Pfam" id="PF14417"/>
    </source>
</evidence>
<keyword evidence="5" id="KW-1185">Reference proteome</keyword>
<reference evidence="5" key="1">
    <citation type="submission" date="2016-10" db="EMBL/GenBank/DDBJ databases">
        <authorList>
            <person name="Varghese N."/>
            <person name="Submissions S."/>
        </authorList>
    </citation>
    <scope>NUCLEOTIDE SEQUENCE [LARGE SCALE GENOMIC DNA]</scope>
    <source>
        <strain evidence="5">DSM 44268</strain>
    </source>
</reference>
<dbReference type="GO" id="GO:0004674">
    <property type="term" value="F:protein serine/threonine kinase activity"/>
    <property type="evidence" value="ECO:0007669"/>
    <property type="project" value="UniProtKB-KW"/>
</dbReference>
<dbReference type="Proteomes" id="UP000199406">
    <property type="component" value="Unassembled WGS sequence"/>
</dbReference>
<dbReference type="PANTHER" id="PTHR35526">
    <property type="entry name" value="ANTI-SIGMA-F FACTOR RSBW-RELATED"/>
    <property type="match status" value="1"/>
</dbReference>
<dbReference type="InterPro" id="IPR047718">
    <property type="entry name" value="RsbA-like_anti_sig"/>
</dbReference>
<dbReference type="EMBL" id="FNBT01000001">
    <property type="protein sequence ID" value="SDE98310.1"/>
    <property type="molecule type" value="Genomic_DNA"/>
</dbReference>
<name>A0A1G7HCY4_9ACTN</name>
<dbReference type="Pfam" id="PF14417">
    <property type="entry name" value="MEDS"/>
    <property type="match status" value="1"/>
</dbReference>
<feature type="domain" description="MEDS" evidence="3">
    <location>
        <begin position="15"/>
        <end position="161"/>
    </location>
</feature>
<dbReference type="InterPro" id="IPR025847">
    <property type="entry name" value="MEDS_domain"/>
</dbReference>
<dbReference type="STRING" id="1550231.SAMN05660662_0529"/>
<keyword evidence="4" id="KW-0418">Kinase</keyword>
<evidence type="ECO:0000256" key="1">
    <source>
        <dbReference type="ARBA" id="ARBA00022527"/>
    </source>
</evidence>
<proteinExistence type="predicted"/>
<accession>A0A1G7HCY4</accession>
<dbReference type="InterPro" id="IPR036890">
    <property type="entry name" value="HATPase_C_sf"/>
</dbReference>
<organism evidence="4 5">
    <name type="scientific">Blastococcus aurantiacus</name>
    <dbReference type="NCBI Taxonomy" id="1550231"/>
    <lineage>
        <taxon>Bacteria</taxon>
        <taxon>Bacillati</taxon>
        <taxon>Actinomycetota</taxon>
        <taxon>Actinomycetes</taxon>
        <taxon>Geodermatophilales</taxon>
        <taxon>Geodermatophilaceae</taxon>
        <taxon>Blastococcus</taxon>
    </lineage>
</organism>
<dbReference type="InterPro" id="IPR050267">
    <property type="entry name" value="Anti-sigma-factor_SerPK"/>
</dbReference>
<dbReference type="Gene3D" id="3.30.565.10">
    <property type="entry name" value="Histidine kinase-like ATPase, C-terminal domain"/>
    <property type="match status" value="1"/>
</dbReference>
<dbReference type="NCBIfam" id="NF041045">
    <property type="entry name" value="RsbA_anti_sig"/>
    <property type="match status" value="1"/>
</dbReference>
<evidence type="ECO:0000259" key="2">
    <source>
        <dbReference type="Pfam" id="PF13581"/>
    </source>
</evidence>
<dbReference type="RefSeq" id="WP_091763563.1">
    <property type="nucleotide sequence ID" value="NZ_FNBT01000001.1"/>
</dbReference>
<feature type="domain" description="Histidine kinase/HSP90-like ATPase" evidence="2">
    <location>
        <begin position="202"/>
        <end position="313"/>
    </location>
</feature>
<sequence length="316" mass="33853">MSTRGSSATAPTAFTHEVLLYRDDATFLAGLLPFLHEGLAFDEEVVVAEPPDRQELLRTALGPAAAAVRWLDVTELGRNPGRLIDACTTLLAEATAAGRRLRGVGESAWPGRHDAEYAECRLHELLLGTAFADGPPWRLLCPYDQVRLPRDVRTGALLSHPLVATPTGGRPSTSFSPDAAAADFGTPLPPPHEGVLRGTYGPEDLRPTRRTVASFARSCGLSVERSEALELAAAELATNSVRHGGGSGSLAMWRTDDAAVVEFSDRGQLTEPLAGRRPPGAERSGGWGLYLVNQLCDLVQVRSGSWGTTVRVTTWR</sequence>
<dbReference type="PANTHER" id="PTHR35526:SF3">
    <property type="entry name" value="ANTI-SIGMA-F FACTOR RSBW"/>
    <property type="match status" value="1"/>
</dbReference>
<dbReference type="InterPro" id="IPR003594">
    <property type="entry name" value="HATPase_dom"/>
</dbReference>
<dbReference type="Pfam" id="PF13581">
    <property type="entry name" value="HATPase_c_2"/>
    <property type="match status" value="1"/>
</dbReference>
<dbReference type="OrthoDB" id="4088450at2"/>
<evidence type="ECO:0000313" key="4">
    <source>
        <dbReference type="EMBL" id="SDE98310.1"/>
    </source>
</evidence>
<protein>
    <submittedName>
        <fullName evidence="4">Anti-sigma regulatory factor (Ser/Thr protein kinase)</fullName>
    </submittedName>
</protein>
<keyword evidence="4" id="KW-0808">Transferase</keyword>
<keyword evidence="1" id="KW-0723">Serine/threonine-protein kinase</keyword>
<evidence type="ECO:0000313" key="5">
    <source>
        <dbReference type="Proteomes" id="UP000199406"/>
    </source>
</evidence>